<evidence type="ECO:0000259" key="6">
    <source>
        <dbReference type="PROSITE" id="PS50600"/>
    </source>
</evidence>
<dbReference type="InterPro" id="IPR038765">
    <property type="entry name" value="Papain-like_cys_pep_sf"/>
</dbReference>
<dbReference type="PANTHER" id="PTHR46915:SF2">
    <property type="entry name" value="UBIQUITIN-LIKE PROTEASE 4"/>
    <property type="match status" value="1"/>
</dbReference>
<reference evidence="7" key="1">
    <citation type="submission" date="2021-01" db="EMBL/GenBank/DDBJ databases">
        <authorList>
            <person name="Corre E."/>
            <person name="Pelletier E."/>
            <person name="Niang G."/>
            <person name="Scheremetjew M."/>
            <person name="Finn R."/>
            <person name="Kale V."/>
            <person name="Holt S."/>
            <person name="Cochrane G."/>
            <person name="Meng A."/>
            <person name="Brown T."/>
            <person name="Cohen L."/>
        </authorList>
    </citation>
    <scope>NUCLEOTIDE SEQUENCE</scope>
    <source>
        <strain evidence="7">CCAP979/52</strain>
    </source>
</reference>
<protein>
    <recommendedName>
        <fullName evidence="6">Ubiquitin-like protease family profile domain-containing protein</fullName>
    </recommendedName>
</protein>
<dbReference type="GO" id="GO:0016926">
    <property type="term" value="P:protein desumoylation"/>
    <property type="evidence" value="ECO:0007669"/>
    <property type="project" value="UniProtKB-ARBA"/>
</dbReference>
<sequence>MVLATAIVNSMDDYIQESSKQSDFSESVWNQHKVAAQELKTKAAGFKIRVKTEGFLMSTSLLGSFRLEVSEIKTLSVIIQNPVGQSDADRVDDSHVVVPLQIDEEASLESYARTIQREVHFVHGIDSCLEEVLILSMKLSAFEIQADICLAAIKECVASSAFKPASGQEKAGKAALVGGFYLSNIASVMGCCIKLLTLAHNHAPTSEDNVINEQGVRLAVYNPDPHAVSKLLLRNTLPLGAARTLSTIHLGYFESSRKFALLIDKTEDLLLQSQGTAFKAEMRRKLLVLCSTMRGKMCSKQMDGYVEVIPGISKMGNLFAFLVQKDTVPAILSEICRLAHRLAYCETSLLNSAMGMFCASLSLSKYFLGPLLVMSCAVVRQSARRTSVAYANAVSTDFAHSMTVSTLLQWQSLQDQDREFQFCLTAAASLITCSPMHDSIEVLTSLQWDIELQSMAGSNSASKNKRQLLPWIREVCSFVIVVLETARKLHTKKRRAGVKEVLSAATRQFTSMNHCLQLTALLHKFESAEPMDIPPHVLPLFDAMSALLKANLSLSGQNPGLYASLDEFLTSGSDIARFIAGMVLGALYGLSSLTNDKKYCIRTETVLPVKNGHAYVLAALLATQHPIFTSLSVVDKEKGIEMFVGRQSHSDTTQGGEKSSSCPSSAKQEVVAPEHLRSIVTMRPVWFLNSSDSPGIEFTLDTRVGVFTSFKIIASSGNTLFATVKKMLLLAGSLRMQSSLALMHNKNKTYCKKAIAEHIKRMQVSSLKNTLWGNCIQSDLLDPETTTPQSVLSKYSKQYIEDMACESCPGSFWELYGLSKALKFSYFVWKIVEGKGQYVCHRKTEGAEYQKVLHICWSFDGKHEHWSPTDLPALFTPWGLGPHINSNTEVCAMTVTVLVKPVTSTAFVYPAGGTQLVVTLQDKITADGKNWLNDVVVDFLLCKVRERLSLQGVPDGSIHIFSSFFFTQLTLSGHHGVARWSELCSTVFASEFLFIMINEDRMHWVCVLVHNPAGIELLCRCSAGSEAMLGPRLSLLFMNSQKNGSKLGDERAELILSFLVQEWNAKHPNTELLVLDKLLPTVTVHNLDVPLQDNCHDCALFAVNCLEYFIKDFIVGKKIPFVDQPWLSLVNQLWFSQSDISQKRLDLCNLMKLYSEKFEGESGLAAAMKLSTNTAPKHAKAKLSLPAGDAASGVYVGLAASRACSSSAGDKRKADNVPSCSQPACKRNFSPLDTRKLTLQSKRSKWVSKVLQGTIMTATARAVSKSDANCSASLPLHLQLTDTGQLTVESDPAHRKCHALKKQKLVGTGHQSQDRKQQPKPNYGKGWNAGTARDACNLSMLRAVGKLVPPGLGCGKKRLENLAKSIRNGEPIDAVCVKSPSLKRSWMDSVLADLVNSCYGAFSKVTRLDLQGTQLGAEGKFRKTWLQVLELIKGMRAPSQLPMQLIGLKDTHLQNSDLLLLAAALDSLAVHPEGSVVPEILELQEILFSSSTKRSLLASANRAGVRILF</sequence>
<dbReference type="PANTHER" id="PTHR46915">
    <property type="entry name" value="UBIQUITIN-LIKE PROTEASE 4-RELATED"/>
    <property type="match status" value="1"/>
</dbReference>
<dbReference type="InterPro" id="IPR003653">
    <property type="entry name" value="Peptidase_C48_C"/>
</dbReference>
<dbReference type="Pfam" id="PF02902">
    <property type="entry name" value="Peptidase_C48"/>
    <property type="match status" value="1"/>
</dbReference>
<evidence type="ECO:0000256" key="2">
    <source>
        <dbReference type="ARBA" id="ARBA00022670"/>
    </source>
</evidence>
<comment type="similarity">
    <text evidence="1">Belongs to the peptidase C48 family.</text>
</comment>
<feature type="region of interest" description="Disordered" evidence="5">
    <location>
        <begin position="1304"/>
        <end position="1327"/>
    </location>
</feature>
<dbReference type="EMBL" id="HBEZ01035783">
    <property type="protein sequence ID" value="CAD8641987.1"/>
    <property type="molecule type" value="Transcribed_RNA"/>
</dbReference>
<evidence type="ECO:0000256" key="1">
    <source>
        <dbReference type="ARBA" id="ARBA00005234"/>
    </source>
</evidence>
<evidence type="ECO:0000256" key="5">
    <source>
        <dbReference type="SAM" id="MobiDB-lite"/>
    </source>
</evidence>
<proteinExistence type="inferred from homology"/>
<feature type="domain" description="Ubiquitin-like protease family profile" evidence="6">
    <location>
        <begin position="916"/>
        <end position="1109"/>
    </location>
</feature>
<keyword evidence="3" id="KW-0378">Hydrolase</keyword>
<evidence type="ECO:0000313" key="7">
    <source>
        <dbReference type="EMBL" id="CAD8641987.1"/>
    </source>
</evidence>
<dbReference type="GO" id="GO:0006508">
    <property type="term" value="P:proteolysis"/>
    <property type="evidence" value="ECO:0007669"/>
    <property type="project" value="UniProtKB-KW"/>
</dbReference>
<feature type="compositionally biased region" description="Polar residues" evidence="5">
    <location>
        <begin position="650"/>
        <end position="667"/>
    </location>
</feature>
<dbReference type="GO" id="GO:0008234">
    <property type="term" value="F:cysteine-type peptidase activity"/>
    <property type="evidence" value="ECO:0007669"/>
    <property type="project" value="UniProtKB-KW"/>
</dbReference>
<evidence type="ECO:0000256" key="3">
    <source>
        <dbReference type="ARBA" id="ARBA00022801"/>
    </source>
</evidence>
<keyword evidence="4" id="KW-0788">Thiol protease</keyword>
<dbReference type="PROSITE" id="PS50600">
    <property type="entry name" value="ULP_PROTEASE"/>
    <property type="match status" value="1"/>
</dbReference>
<keyword evidence="2" id="KW-0645">Protease</keyword>
<gene>
    <name evidence="7" type="ORF">CCUR1050_LOCUS19671</name>
</gene>
<organism evidence="7">
    <name type="scientific">Cryptomonas curvata</name>
    <dbReference type="NCBI Taxonomy" id="233186"/>
    <lineage>
        <taxon>Eukaryota</taxon>
        <taxon>Cryptophyceae</taxon>
        <taxon>Cryptomonadales</taxon>
        <taxon>Cryptomonadaceae</taxon>
        <taxon>Cryptomonas</taxon>
    </lineage>
</organism>
<feature type="region of interest" description="Disordered" evidence="5">
    <location>
        <begin position="647"/>
        <end position="667"/>
    </location>
</feature>
<name>A0A7S0MHV5_9CRYP</name>
<dbReference type="Gene3D" id="3.40.395.10">
    <property type="entry name" value="Adenoviral Proteinase, Chain A"/>
    <property type="match status" value="1"/>
</dbReference>
<dbReference type="SUPFAM" id="SSF54001">
    <property type="entry name" value="Cysteine proteinases"/>
    <property type="match status" value="1"/>
</dbReference>
<evidence type="ECO:0000256" key="4">
    <source>
        <dbReference type="ARBA" id="ARBA00022807"/>
    </source>
</evidence>
<accession>A0A7S0MHV5</accession>